<keyword evidence="4" id="KW-0411">Iron-sulfur</keyword>
<evidence type="ECO:0000256" key="4">
    <source>
        <dbReference type="ARBA" id="ARBA00023014"/>
    </source>
</evidence>
<protein>
    <submittedName>
        <fullName evidence="7">Nitrite reductase/ring-hydroxylating ferredoxin subunit</fullName>
    </submittedName>
</protein>
<keyword evidence="2" id="KW-0479">Metal-binding</keyword>
<evidence type="ECO:0000313" key="8">
    <source>
        <dbReference type="Proteomes" id="UP000585272"/>
    </source>
</evidence>
<dbReference type="GO" id="GO:0004497">
    <property type="term" value="F:monooxygenase activity"/>
    <property type="evidence" value="ECO:0007669"/>
    <property type="project" value="UniProtKB-ARBA"/>
</dbReference>
<evidence type="ECO:0000256" key="1">
    <source>
        <dbReference type="ARBA" id="ARBA00022714"/>
    </source>
</evidence>
<dbReference type="GO" id="GO:0051537">
    <property type="term" value="F:2 iron, 2 sulfur cluster binding"/>
    <property type="evidence" value="ECO:0007669"/>
    <property type="project" value="UniProtKB-KW"/>
</dbReference>
<feature type="region of interest" description="Disordered" evidence="5">
    <location>
        <begin position="102"/>
        <end position="130"/>
    </location>
</feature>
<evidence type="ECO:0000313" key="7">
    <source>
        <dbReference type="EMBL" id="MBB4661725.1"/>
    </source>
</evidence>
<sequence>MEPTVPFASLEPGSCVVHQIGAAKVLIARIGDTVHATSAICTHARVELAAGPLAPGCLVECPMHGALFSPVDGSVHEGPAVTALKTYPARVVDGVVHVDVGEDGAARPATPSPSTPGARPSLASWGRPAR</sequence>
<keyword evidence="8" id="KW-1185">Reference proteome</keyword>
<evidence type="ECO:0000256" key="2">
    <source>
        <dbReference type="ARBA" id="ARBA00022723"/>
    </source>
</evidence>
<dbReference type="InterPro" id="IPR017941">
    <property type="entry name" value="Rieske_2Fe-2S"/>
</dbReference>
<comment type="caution">
    <text evidence="7">The sequence shown here is derived from an EMBL/GenBank/DDBJ whole genome shotgun (WGS) entry which is preliminary data.</text>
</comment>
<evidence type="ECO:0000256" key="5">
    <source>
        <dbReference type="SAM" id="MobiDB-lite"/>
    </source>
</evidence>
<reference evidence="7 8" key="1">
    <citation type="submission" date="2020-08" db="EMBL/GenBank/DDBJ databases">
        <title>Genomic Encyclopedia of Archaeal and Bacterial Type Strains, Phase II (KMG-II): from individual species to whole genera.</title>
        <authorList>
            <person name="Goeker M."/>
        </authorList>
    </citation>
    <scope>NUCLEOTIDE SEQUENCE [LARGE SCALE GENOMIC DNA]</scope>
    <source>
        <strain evidence="7 8">DSM 23288</strain>
    </source>
</reference>
<dbReference type="Proteomes" id="UP000585272">
    <property type="component" value="Unassembled WGS sequence"/>
</dbReference>
<dbReference type="Gene3D" id="2.102.10.10">
    <property type="entry name" value="Rieske [2Fe-2S] iron-sulphur domain"/>
    <property type="match status" value="1"/>
</dbReference>
<evidence type="ECO:0000256" key="3">
    <source>
        <dbReference type="ARBA" id="ARBA00023004"/>
    </source>
</evidence>
<dbReference type="RefSeq" id="WP_183340132.1">
    <property type="nucleotide sequence ID" value="NZ_JACHNU010000001.1"/>
</dbReference>
<gene>
    <name evidence="7" type="ORF">BDZ31_001298</name>
</gene>
<dbReference type="PROSITE" id="PS51296">
    <property type="entry name" value="RIESKE"/>
    <property type="match status" value="1"/>
</dbReference>
<dbReference type="InterPro" id="IPR036922">
    <property type="entry name" value="Rieske_2Fe-2S_sf"/>
</dbReference>
<dbReference type="AlphaFoldDB" id="A0A840IBK6"/>
<dbReference type="EMBL" id="JACHNU010000001">
    <property type="protein sequence ID" value="MBB4661725.1"/>
    <property type="molecule type" value="Genomic_DNA"/>
</dbReference>
<accession>A0A840IBK6</accession>
<dbReference type="GO" id="GO:0046872">
    <property type="term" value="F:metal ion binding"/>
    <property type="evidence" value="ECO:0007669"/>
    <property type="project" value="UniProtKB-KW"/>
</dbReference>
<evidence type="ECO:0000259" key="6">
    <source>
        <dbReference type="PROSITE" id="PS51296"/>
    </source>
</evidence>
<name>A0A840IBK6_9ACTN</name>
<proteinExistence type="predicted"/>
<keyword evidence="3" id="KW-0408">Iron</keyword>
<dbReference type="GO" id="GO:0016705">
    <property type="term" value="F:oxidoreductase activity, acting on paired donors, with incorporation or reduction of molecular oxygen"/>
    <property type="evidence" value="ECO:0007669"/>
    <property type="project" value="UniProtKB-ARBA"/>
</dbReference>
<keyword evidence="1" id="KW-0001">2Fe-2S</keyword>
<dbReference type="SUPFAM" id="SSF50022">
    <property type="entry name" value="ISP domain"/>
    <property type="match status" value="1"/>
</dbReference>
<feature type="domain" description="Rieske" evidence="6">
    <location>
        <begin position="2"/>
        <end position="98"/>
    </location>
</feature>
<organism evidence="7 8">
    <name type="scientific">Conexibacter arvalis</name>
    <dbReference type="NCBI Taxonomy" id="912552"/>
    <lineage>
        <taxon>Bacteria</taxon>
        <taxon>Bacillati</taxon>
        <taxon>Actinomycetota</taxon>
        <taxon>Thermoleophilia</taxon>
        <taxon>Solirubrobacterales</taxon>
        <taxon>Conexibacteraceae</taxon>
        <taxon>Conexibacter</taxon>
    </lineage>
</organism>
<dbReference type="Pfam" id="PF00355">
    <property type="entry name" value="Rieske"/>
    <property type="match status" value="1"/>
</dbReference>